<dbReference type="Gene3D" id="3.40.50.1820">
    <property type="entry name" value="alpha/beta hydrolase"/>
    <property type="match status" value="1"/>
</dbReference>
<feature type="domain" description="Carboxylesterase type B" evidence="5">
    <location>
        <begin position="138"/>
        <end position="616"/>
    </location>
</feature>
<dbReference type="InterPro" id="IPR002018">
    <property type="entry name" value="CarbesteraseB"/>
</dbReference>
<organism evidence="6 7">
    <name type="scientific">Phomopsis amygdali</name>
    <name type="common">Fusicoccum amygdali</name>
    <dbReference type="NCBI Taxonomy" id="1214568"/>
    <lineage>
        <taxon>Eukaryota</taxon>
        <taxon>Fungi</taxon>
        <taxon>Dikarya</taxon>
        <taxon>Ascomycota</taxon>
        <taxon>Pezizomycotina</taxon>
        <taxon>Sordariomycetes</taxon>
        <taxon>Sordariomycetidae</taxon>
        <taxon>Diaporthales</taxon>
        <taxon>Diaporthaceae</taxon>
        <taxon>Diaporthe</taxon>
    </lineage>
</organism>
<dbReference type="GO" id="GO:0052689">
    <property type="term" value="F:carboxylic ester hydrolase activity"/>
    <property type="evidence" value="ECO:0007669"/>
    <property type="project" value="TreeGrafter"/>
</dbReference>
<dbReference type="InterPro" id="IPR019826">
    <property type="entry name" value="Carboxylesterase_B_AS"/>
</dbReference>
<gene>
    <name evidence="6" type="ORF">N8I77_003748</name>
</gene>
<evidence type="ECO:0000256" key="1">
    <source>
        <dbReference type="ARBA" id="ARBA00005964"/>
    </source>
</evidence>
<evidence type="ECO:0000256" key="3">
    <source>
        <dbReference type="RuleBase" id="RU361235"/>
    </source>
</evidence>
<protein>
    <recommendedName>
        <fullName evidence="3">Carboxylic ester hydrolase</fullName>
        <ecNumber evidence="3">3.1.1.-</ecNumber>
    </recommendedName>
</protein>
<dbReference type="PANTHER" id="PTHR43918">
    <property type="entry name" value="ACETYLCHOLINESTERASE"/>
    <property type="match status" value="1"/>
</dbReference>
<evidence type="ECO:0000313" key="7">
    <source>
        <dbReference type="Proteomes" id="UP001265746"/>
    </source>
</evidence>
<proteinExistence type="inferred from homology"/>
<dbReference type="InterPro" id="IPR019819">
    <property type="entry name" value="Carboxylesterase_B_CS"/>
</dbReference>
<dbReference type="AlphaFoldDB" id="A0AAD9SM21"/>
<evidence type="ECO:0000313" key="6">
    <source>
        <dbReference type="EMBL" id="KAK2610302.1"/>
    </source>
</evidence>
<evidence type="ECO:0000256" key="2">
    <source>
        <dbReference type="ARBA" id="ARBA00022801"/>
    </source>
</evidence>
<dbReference type="PROSITE" id="PS00122">
    <property type="entry name" value="CARBOXYLESTERASE_B_1"/>
    <property type="match status" value="1"/>
</dbReference>
<dbReference type="PROSITE" id="PS00941">
    <property type="entry name" value="CARBOXYLESTERASE_B_2"/>
    <property type="match status" value="1"/>
</dbReference>
<dbReference type="EC" id="3.1.1.-" evidence="3"/>
<dbReference type="EMBL" id="JAUJFL010000002">
    <property type="protein sequence ID" value="KAK2610302.1"/>
    <property type="molecule type" value="Genomic_DNA"/>
</dbReference>
<comment type="caution">
    <text evidence="6">The sequence shown here is derived from an EMBL/GenBank/DDBJ whole genome shotgun (WGS) entry which is preliminary data.</text>
</comment>
<feature type="region of interest" description="Disordered" evidence="4">
    <location>
        <begin position="1"/>
        <end position="29"/>
    </location>
</feature>
<dbReference type="PANTHER" id="PTHR43918:SF4">
    <property type="entry name" value="CARBOXYLIC ESTER HYDROLASE"/>
    <property type="match status" value="1"/>
</dbReference>
<sequence length="691" mass="74539">MRCASSASDFPKASQQPRTQTRQFGPEKPPLPIAIQAAGSASLRSCGRIQPRDFANIQQVQLSEKSSIISLLATVAAAKLPQRQQRAVSGFLLARLFVMSSRLVYATRARQLGFLALTCLLSLTGATETVSARVTHQSTQIEILNGTIQGGRCRETDVDYFFSIPYAKPPVGDLRFAPPVSYSNAYDGVLDGETAAPACPQFGTSYVEKGPQHEDCLFVDVWKPADASPASRLPVKVWIFGGSDEAGGISDPTYNGCYSATDSIVVSINYRVGPLGFLALPDLGLNGNFGIMDQILALKWVQENIAYFGGDPSRVLLFGQSAGASNAFAIATMENAPKLISAAALQSGGGRDYATAAQAEPWHRSFAEQLDCENIDLKMPSSSIPGASTLLENDGTGPGWGPLVDGDLIPTNPGDAGVRIPSIFGSNSQEGSLPLLSRYGPRVTKLNQSTYDNFLKFNFGPLASTVNQTYSLSKFSRTGAPGYAAMMTVLTAHSYRCAAYRGLKGAVRNGVPAWTYSFGHTPSCAWYQMIPDARPVLKLLGPTHTAELPYVFNLTTHMPPPDGNCNFNENEKELAATISTLWTNMAATGRPGVASQWPEWNMEQSYGVNINSRLNVGAVDYSMCAAFWDQIMDGVKRIAQPTNGLEIQIPDLSEPWPPEKLAQQPLKDMSGSYTRSQEAEDQASSFVEDEL</sequence>
<keyword evidence="2 3" id="KW-0378">Hydrolase</keyword>
<feature type="region of interest" description="Disordered" evidence="4">
    <location>
        <begin position="649"/>
        <end position="691"/>
    </location>
</feature>
<comment type="similarity">
    <text evidence="1 3">Belongs to the type-B carboxylesterase/lipase family.</text>
</comment>
<reference evidence="6" key="1">
    <citation type="submission" date="2023-06" db="EMBL/GenBank/DDBJ databases">
        <authorList>
            <person name="Noh H."/>
        </authorList>
    </citation>
    <scope>NUCLEOTIDE SEQUENCE</scope>
    <source>
        <strain evidence="6">DUCC20226</strain>
    </source>
</reference>
<dbReference type="Proteomes" id="UP001265746">
    <property type="component" value="Unassembled WGS sequence"/>
</dbReference>
<name>A0AAD9SM21_PHOAM</name>
<dbReference type="InterPro" id="IPR029058">
    <property type="entry name" value="AB_hydrolase_fold"/>
</dbReference>
<dbReference type="InterPro" id="IPR050654">
    <property type="entry name" value="AChE-related_enzymes"/>
</dbReference>
<keyword evidence="7" id="KW-1185">Reference proteome</keyword>
<evidence type="ECO:0000256" key="4">
    <source>
        <dbReference type="SAM" id="MobiDB-lite"/>
    </source>
</evidence>
<accession>A0AAD9SM21</accession>
<dbReference type="Pfam" id="PF00135">
    <property type="entry name" value="COesterase"/>
    <property type="match status" value="1"/>
</dbReference>
<evidence type="ECO:0000259" key="5">
    <source>
        <dbReference type="Pfam" id="PF00135"/>
    </source>
</evidence>
<feature type="compositionally biased region" description="Polar residues" evidence="4">
    <location>
        <begin position="1"/>
        <end position="23"/>
    </location>
</feature>
<dbReference type="SUPFAM" id="SSF53474">
    <property type="entry name" value="alpha/beta-Hydrolases"/>
    <property type="match status" value="1"/>
</dbReference>